<evidence type="ECO:0000256" key="1">
    <source>
        <dbReference type="ARBA" id="ARBA00008601"/>
    </source>
</evidence>
<accession>A0A8S1KMH2</accession>
<keyword evidence="3" id="KW-0378">Hydrolase</keyword>
<keyword evidence="4" id="KW-0904">Protein phosphatase</keyword>
<feature type="domain" description="Tyrosine-protein phosphatase" evidence="7">
    <location>
        <begin position="10"/>
        <end position="144"/>
    </location>
</feature>
<reference evidence="8" key="1">
    <citation type="submission" date="2021-01" db="EMBL/GenBank/DDBJ databases">
        <authorList>
            <consortium name="Genoscope - CEA"/>
            <person name="William W."/>
        </authorList>
    </citation>
    <scope>NUCLEOTIDE SEQUENCE</scope>
</reference>
<evidence type="ECO:0000259" key="7">
    <source>
        <dbReference type="SMART" id="SM00195"/>
    </source>
</evidence>
<evidence type="ECO:0000256" key="4">
    <source>
        <dbReference type="ARBA" id="ARBA00022912"/>
    </source>
</evidence>
<dbReference type="InterPro" id="IPR020422">
    <property type="entry name" value="TYR_PHOSPHATASE_DUAL_dom"/>
</dbReference>
<dbReference type="EMBL" id="CAJJDN010000010">
    <property type="protein sequence ID" value="CAD8056027.1"/>
    <property type="molecule type" value="Genomic_DNA"/>
</dbReference>
<dbReference type="PANTHER" id="PTHR10159:SF519">
    <property type="entry name" value="DUAL SPECIFICITY PROTEIN PHOSPHATASE MPK3"/>
    <property type="match status" value="1"/>
</dbReference>
<dbReference type="Pfam" id="PF00782">
    <property type="entry name" value="DSPc"/>
    <property type="match status" value="1"/>
</dbReference>
<evidence type="ECO:0000313" key="9">
    <source>
        <dbReference type="Proteomes" id="UP000692954"/>
    </source>
</evidence>
<evidence type="ECO:0000256" key="5">
    <source>
        <dbReference type="SAM" id="Coils"/>
    </source>
</evidence>
<feature type="coiled-coil region" evidence="5">
    <location>
        <begin position="759"/>
        <end position="828"/>
    </location>
</feature>
<dbReference type="AlphaFoldDB" id="A0A8S1KMH2"/>
<evidence type="ECO:0000256" key="2">
    <source>
        <dbReference type="ARBA" id="ARBA00013064"/>
    </source>
</evidence>
<dbReference type="GO" id="GO:0033550">
    <property type="term" value="F:MAP kinase tyrosine phosphatase activity"/>
    <property type="evidence" value="ECO:0007669"/>
    <property type="project" value="TreeGrafter"/>
</dbReference>
<name>A0A8S1KMH2_9CILI</name>
<feature type="region of interest" description="Disordered" evidence="6">
    <location>
        <begin position="184"/>
        <end position="224"/>
    </location>
</feature>
<evidence type="ECO:0000256" key="6">
    <source>
        <dbReference type="SAM" id="MobiDB-lite"/>
    </source>
</evidence>
<dbReference type="InterPro" id="IPR000340">
    <property type="entry name" value="Dual-sp_phosphatase_cat-dom"/>
</dbReference>
<dbReference type="GO" id="GO:0005737">
    <property type="term" value="C:cytoplasm"/>
    <property type="evidence" value="ECO:0007669"/>
    <property type="project" value="TreeGrafter"/>
</dbReference>
<feature type="coiled-coil region" evidence="5">
    <location>
        <begin position="653"/>
        <end position="687"/>
    </location>
</feature>
<dbReference type="SMART" id="SM00195">
    <property type="entry name" value="DSPc"/>
    <property type="match status" value="1"/>
</dbReference>
<feature type="compositionally biased region" description="Low complexity" evidence="6">
    <location>
        <begin position="211"/>
        <end position="222"/>
    </location>
</feature>
<dbReference type="GO" id="GO:0008330">
    <property type="term" value="F:protein tyrosine/threonine phosphatase activity"/>
    <property type="evidence" value="ECO:0007669"/>
    <property type="project" value="TreeGrafter"/>
</dbReference>
<evidence type="ECO:0000313" key="8">
    <source>
        <dbReference type="EMBL" id="CAD8056027.1"/>
    </source>
</evidence>
<dbReference type="OrthoDB" id="299861at2759"/>
<proteinExistence type="inferred from homology"/>
<protein>
    <recommendedName>
        <fullName evidence="2">protein-tyrosine-phosphatase</fullName>
        <ecNumber evidence="2">3.1.3.48</ecNumber>
    </recommendedName>
</protein>
<keyword evidence="5" id="KW-0175">Coiled coil</keyword>
<dbReference type="Proteomes" id="UP000692954">
    <property type="component" value="Unassembled WGS sequence"/>
</dbReference>
<sequence length="999" mass="118609">MLNQAFLFQVLEERLNKIYQGNIVVLEQIQYFKLKNIRTIIVVGQQNHTKFTDYATYHRVDENIGEAIDIFEKTSQIIQNEIKRSSVLVCCQNGLNWSTAILIAYLISAKKWQYEKAFYHLKSMKYVVNPSLALKKQLILFNTKVHSMKNLNQENKIIQSYLIVPSKFQQRIIEQNQKLQYFEDSRHSQEERNSTSSNQCDKTPMFYSPKNQNNNNNNSSNSIGKKKLSVVQSDTKIIKKQSLTKLVRQLRNYTFQIDDGNFINNNNNNNNNNNINIIKQNANNYFTNQPLITNSPKFKDEEQPMIKPTRRKFAHRTKIYSLYQNQNQKMLDNYQCPSKQHCLQKNHQKKYQDDSVNDSNSFKLTSNIRNQILGVSKISDIKVYNDYSIDSQIFDKSSILEQSLEQELRIWKEQYKIDPQVVQKIEQQIRNIDNQITQLATQFEICINLQQKTQSYFQEFQQIVKGTTFTKFSRSNSKKTALRTIFYCPFLSAICWKSKTSKFPSSKQIIPIDQIIQIHTNYSKYKLFKKNFTIPKQFNEEFFLAIEGRNGYRLELIAESKQEQDLYIRILNQLIDNNQKSFNSSFFIEQYSQNIDQIKKNLDNSKLCFIEAMEKLQYNFIQNTTSLLQHEKEKNILLKKRSCHMMNQNKQLIDELGQQNHKQKQMIQELQLQKEYYEQRIVQLQEFYNVRTMQFKTSQSPQISQINQILKDIIGLNGENSVYNESLIDIQVQQIDQYQDCLKNLRKVQEILVNQQNLEINLRTKMEKYQSENQNLQQQIKKLQNDTVECEGINQMLQKKLIDFNLNMESKEEQFNTVIKEIQSLKQHLPCRMSTSQSQSEYSIKFSEQDQILFNFYLQIMTFVFFVLVPEELNNEFDQIMQGFFLKISTKYGDLLQISLLIKQINKVYQNLELQQRNKIDQMFKEQIYHYQNYIQKSNKKSMPSPTNTQNQIKLLSIDKTFSSPNNKIFVKNNAKFYKREAFQSLDPQQIKYLSQLVK</sequence>
<comment type="caution">
    <text evidence="8">The sequence shown here is derived from an EMBL/GenBank/DDBJ whole genome shotgun (WGS) entry which is preliminary data.</text>
</comment>
<dbReference type="GO" id="GO:0043409">
    <property type="term" value="P:negative regulation of MAPK cascade"/>
    <property type="evidence" value="ECO:0007669"/>
    <property type="project" value="TreeGrafter"/>
</dbReference>
<organism evidence="8 9">
    <name type="scientific">Paramecium sonneborni</name>
    <dbReference type="NCBI Taxonomy" id="65129"/>
    <lineage>
        <taxon>Eukaryota</taxon>
        <taxon>Sar</taxon>
        <taxon>Alveolata</taxon>
        <taxon>Ciliophora</taxon>
        <taxon>Intramacronucleata</taxon>
        <taxon>Oligohymenophorea</taxon>
        <taxon>Peniculida</taxon>
        <taxon>Parameciidae</taxon>
        <taxon>Paramecium</taxon>
    </lineage>
</organism>
<dbReference type="EC" id="3.1.3.48" evidence="2"/>
<dbReference type="GO" id="GO:0017017">
    <property type="term" value="F:MAP kinase tyrosine/serine/threonine phosphatase activity"/>
    <property type="evidence" value="ECO:0007669"/>
    <property type="project" value="TreeGrafter"/>
</dbReference>
<dbReference type="CDD" id="cd14498">
    <property type="entry name" value="DSP"/>
    <property type="match status" value="1"/>
</dbReference>
<comment type="similarity">
    <text evidence="1">Belongs to the protein-tyrosine phosphatase family. Non-receptor class dual specificity subfamily.</text>
</comment>
<gene>
    <name evidence="8" type="ORF">PSON_ATCC_30995.1.T0100028</name>
</gene>
<dbReference type="PANTHER" id="PTHR10159">
    <property type="entry name" value="DUAL SPECIFICITY PROTEIN PHOSPHATASE"/>
    <property type="match status" value="1"/>
</dbReference>
<keyword evidence="9" id="KW-1185">Reference proteome</keyword>
<evidence type="ECO:0000256" key="3">
    <source>
        <dbReference type="ARBA" id="ARBA00022801"/>
    </source>
</evidence>
<feature type="compositionally biased region" description="Basic and acidic residues" evidence="6">
    <location>
        <begin position="184"/>
        <end position="193"/>
    </location>
</feature>